<accession>A0A7S3DSJ8</accession>
<feature type="compositionally biased region" description="Polar residues" evidence="1">
    <location>
        <begin position="76"/>
        <end position="86"/>
    </location>
</feature>
<dbReference type="InterPro" id="IPR032710">
    <property type="entry name" value="NTF2-like_dom_sf"/>
</dbReference>
<feature type="compositionally biased region" description="Basic and acidic residues" evidence="1">
    <location>
        <begin position="50"/>
        <end position="61"/>
    </location>
</feature>
<dbReference type="AlphaFoldDB" id="A0A7S3DSJ8"/>
<sequence length="243" mass="26773">MAATTEVAEQPVEAPVENAAIEANDSDEFEFGKFDQESQESNPALESETDVTKESKEDAPSSKEGPPSEPAEPIQESKSVSSPTNGATVEITSKVEAQVCEAFFEWTDSWNSGNLFGFLDAYWVSEETRYTSEMLLNTSYSKGSIVICGRKEIDKVFTDMFVKNKKRQEKYKQKKGVAGIMSLRKIIVTPTGSKDAVVYGERQMEVAGDKRGAANGIVFTVHVRKIAGNWRIVSEHATALPKK</sequence>
<gene>
    <name evidence="2" type="ORF">APAL1065_LOCUS17563</name>
</gene>
<feature type="compositionally biased region" description="Low complexity" evidence="1">
    <location>
        <begin position="1"/>
        <end position="20"/>
    </location>
</feature>
<name>A0A7S3DSJ8_9STRA</name>
<dbReference type="EMBL" id="HBHT01026194">
    <property type="protein sequence ID" value="CAD9977440.1"/>
    <property type="molecule type" value="Transcribed_RNA"/>
</dbReference>
<organism evidence="2">
    <name type="scientific">Entomoneis paludosa</name>
    <dbReference type="NCBI Taxonomy" id="265537"/>
    <lineage>
        <taxon>Eukaryota</taxon>
        <taxon>Sar</taxon>
        <taxon>Stramenopiles</taxon>
        <taxon>Ochrophyta</taxon>
        <taxon>Bacillariophyta</taxon>
        <taxon>Bacillariophyceae</taxon>
        <taxon>Bacillariophycidae</taxon>
        <taxon>Entomoneidaceae</taxon>
        <taxon>Entomoneis</taxon>
    </lineage>
</organism>
<reference evidence="2" key="1">
    <citation type="submission" date="2021-01" db="EMBL/GenBank/DDBJ databases">
        <authorList>
            <person name="Corre E."/>
            <person name="Pelletier E."/>
            <person name="Niang G."/>
            <person name="Scheremetjew M."/>
            <person name="Finn R."/>
            <person name="Kale V."/>
            <person name="Holt S."/>
            <person name="Cochrane G."/>
            <person name="Meng A."/>
            <person name="Brown T."/>
            <person name="Cohen L."/>
        </authorList>
    </citation>
    <scope>NUCLEOTIDE SEQUENCE</scope>
    <source>
        <strain evidence="2">CCMP125</strain>
    </source>
</reference>
<evidence type="ECO:0000313" key="2">
    <source>
        <dbReference type="EMBL" id="CAD9977440.1"/>
    </source>
</evidence>
<dbReference type="SUPFAM" id="SSF54427">
    <property type="entry name" value="NTF2-like"/>
    <property type="match status" value="1"/>
</dbReference>
<proteinExistence type="predicted"/>
<dbReference type="Gene3D" id="3.10.450.50">
    <property type="match status" value="1"/>
</dbReference>
<protein>
    <recommendedName>
        <fullName evidence="3">SnoaL-like domain-containing protein</fullName>
    </recommendedName>
</protein>
<evidence type="ECO:0008006" key="3">
    <source>
        <dbReference type="Google" id="ProtNLM"/>
    </source>
</evidence>
<feature type="region of interest" description="Disordered" evidence="1">
    <location>
        <begin position="1"/>
        <end position="86"/>
    </location>
</feature>
<evidence type="ECO:0000256" key="1">
    <source>
        <dbReference type="SAM" id="MobiDB-lite"/>
    </source>
</evidence>